<dbReference type="SUPFAM" id="SSF52540">
    <property type="entry name" value="P-loop containing nucleoside triphosphate hydrolases"/>
    <property type="match status" value="1"/>
</dbReference>
<sequence length="147" mass="17008">MAKYLLTYRLYTSYLLGTNFCLYTETETELIEKVFPNIAQNYKDHVWLSERVILAAQNVDVNEINFQIQNKIAGELMTYKSIDSVTDQDDVIDYPTEFSNSLELPGLPSHNLQLKIGSVIIMLRNINQPRFCNGTRFAVRKSMNYVI</sequence>
<dbReference type="PANTHER" id="PTHR10492:SF57">
    <property type="entry name" value="ATP-DEPENDENT DNA HELICASE"/>
    <property type="match status" value="1"/>
</dbReference>
<dbReference type="PANTHER" id="PTHR10492">
    <property type="match status" value="1"/>
</dbReference>
<proteinExistence type="predicted"/>
<evidence type="ECO:0000313" key="2">
    <source>
        <dbReference type="EMBL" id="MBY72931.1"/>
    </source>
</evidence>
<name>A0A2S2Q5R1_9HEMI</name>
<evidence type="ECO:0000259" key="1">
    <source>
        <dbReference type="Pfam" id="PF21530"/>
    </source>
</evidence>
<dbReference type="AlphaFoldDB" id="A0A2S2Q5R1"/>
<protein>
    <recommendedName>
        <fullName evidence="1">DNA helicase Pif1-like 2B domain-containing protein</fullName>
    </recommendedName>
</protein>
<organism evidence="2">
    <name type="scientific">Sipha flava</name>
    <name type="common">yellow sugarcane aphid</name>
    <dbReference type="NCBI Taxonomy" id="143950"/>
    <lineage>
        <taxon>Eukaryota</taxon>
        <taxon>Metazoa</taxon>
        <taxon>Ecdysozoa</taxon>
        <taxon>Arthropoda</taxon>
        <taxon>Hexapoda</taxon>
        <taxon>Insecta</taxon>
        <taxon>Pterygota</taxon>
        <taxon>Neoptera</taxon>
        <taxon>Paraneoptera</taxon>
        <taxon>Hemiptera</taxon>
        <taxon>Sternorrhyncha</taxon>
        <taxon>Aphidomorpha</taxon>
        <taxon>Aphidoidea</taxon>
        <taxon>Aphididae</taxon>
        <taxon>Sipha</taxon>
    </lineage>
</organism>
<gene>
    <name evidence="2" type="ORF">g.20930</name>
</gene>
<dbReference type="InterPro" id="IPR049163">
    <property type="entry name" value="Pif1-like_2B_dom"/>
</dbReference>
<accession>A0A2S2Q5R1</accession>
<feature type="domain" description="DNA helicase Pif1-like 2B" evidence="1">
    <location>
        <begin position="97"/>
        <end position="139"/>
    </location>
</feature>
<dbReference type="Pfam" id="PF21530">
    <property type="entry name" value="Pif1_2B_dom"/>
    <property type="match status" value="1"/>
</dbReference>
<dbReference type="InterPro" id="IPR027417">
    <property type="entry name" value="P-loop_NTPase"/>
</dbReference>
<dbReference type="EMBL" id="GGMS01003728">
    <property type="protein sequence ID" value="MBY72931.1"/>
    <property type="molecule type" value="Transcribed_RNA"/>
</dbReference>
<reference evidence="2" key="1">
    <citation type="submission" date="2018-04" db="EMBL/GenBank/DDBJ databases">
        <title>Transcriptome assembly of Sipha flava.</title>
        <authorList>
            <person name="Scully E.D."/>
            <person name="Geib S.M."/>
            <person name="Palmer N.A."/>
            <person name="Koch K."/>
            <person name="Bradshaw J."/>
            <person name="Heng-Moss T."/>
            <person name="Sarath G."/>
        </authorList>
    </citation>
    <scope>NUCLEOTIDE SEQUENCE</scope>
</reference>
<dbReference type="OrthoDB" id="272985at2759"/>